<protein>
    <submittedName>
        <fullName evidence="3">DNA-binding transcriptional regulator, MarR family</fullName>
    </submittedName>
</protein>
<dbReference type="RefSeq" id="WP_093350205.1">
    <property type="nucleotide sequence ID" value="NZ_FOUY01000030.1"/>
</dbReference>
<feature type="region of interest" description="Disordered" evidence="1">
    <location>
        <begin position="150"/>
        <end position="172"/>
    </location>
</feature>
<accession>A0A1I5EG56</accession>
<dbReference type="OrthoDB" id="3254910at2"/>
<dbReference type="STRING" id="260086.SAMN05216207_103074"/>
<keyword evidence="4" id="KW-1185">Reference proteome</keyword>
<dbReference type="Proteomes" id="UP000199614">
    <property type="component" value="Unassembled WGS sequence"/>
</dbReference>
<sequence length="172" mass="19133">MEHTRWLDEDEQQTWRAFLAAQRLVSDKVERRLQAAAGMPQAYYEILARLSEAPDRTLRMSVLAESALSSRSRVSHAVARMEESGWIVRRSCPTDRRGQLAELTDEGLRVLEAAVPDHVESVREAVFDGLTRDQQAALREAMEAIVAHLSERPGWPVTGDSGPDGPDAARAS</sequence>
<dbReference type="PANTHER" id="PTHR33164:SF99">
    <property type="entry name" value="MARR FAMILY REGULATORY PROTEIN"/>
    <property type="match status" value="1"/>
</dbReference>
<proteinExistence type="predicted"/>
<dbReference type="Pfam" id="PF12802">
    <property type="entry name" value="MarR_2"/>
    <property type="match status" value="1"/>
</dbReference>
<feature type="domain" description="HTH marR-type" evidence="2">
    <location>
        <begin position="11"/>
        <end position="147"/>
    </location>
</feature>
<reference evidence="3 4" key="1">
    <citation type="submission" date="2016-10" db="EMBL/GenBank/DDBJ databases">
        <authorList>
            <person name="de Groot N.N."/>
        </authorList>
    </citation>
    <scope>NUCLEOTIDE SEQUENCE [LARGE SCALE GENOMIC DNA]</scope>
    <source>
        <strain evidence="3 4">CGMCC 4.1877</strain>
    </source>
</reference>
<dbReference type="PROSITE" id="PS50995">
    <property type="entry name" value="HTH_MARR_2"/>
    <property type="match status" value="1"/>
</dbReference>
<dbReference type="InterPro" id="IPR036388">
    <property type="entry name" value="WH-like_DNA-bd_sf"/>
</dbReference>
<evidence type="ECO:0000256" key="1">
    <source>
        <dbReference type="SAM" id="MobiDB-lite"/>
    </source>
</evidence>
<dbReference type="InterPro" id="IPR000835">
    <property type="entry name" value="HTH_MarR-typ"/>
</dbReference>
<dbReference type="InterPro" id="IPR039422">
    <property type="entry name" value="MarR/SlyA-like"/>
</dbReference>
<dbReference type="AlphaFoldDB" id="A0A1I5EG56"/>
<dbReference type="GO" id="GO:0003677">
    <property type="term" value="F:DNA binding"/>
    <property type="evidence" value="ECO:0007669"/>
    <property type="project" value="UniProtKB-KW"/>
</dbReference>
<evidence type="ECO:0000313" key="3">
    <source>
        <dbReference type="EMBL" id="SFO10266.1"/>
    </source>
</evidence>
<dbReference type="GO" id="GO:0006950">
    <property type="term" value="P:response to stress"/>
    <property type="evidence" value="ECO:0007669"/>
    <property type="project" value="TreeGrafter"/>
</dbReference>
<dbReference type="GO" id="GO:0003700">
    <property type="term" value="F:DNA-binding transcription factor activity"/>
    <property type="evidence" value="ECO:0007669"/>
    <property type="project" value="InterPro"/>
</dbReference>
<keyword evidence="3" id="KW-0238">DNA-binding</keyword>
<organism evidence="3 4">
    <name type="scientific">Pseudonocardia ammonioxydans</name>
    <dbReference type="NCBI Taxonomy" id="260086"/>
    <lineage>
        <taxon>Bacteria</taxon>
        <taxon>Bacillati</taxon>
        <taxon>Actinomycetota</taxon>
        <taxon>Actinomycetes</taxon>
        <taxon>Pseudonocardiales</taxon>
        <taxon>Pseudonocardiaceae</taxon>
        <taxon>Pseudonocardia</taxon>
    </lineage>
</organism>
<dbReference type="EMBL" id="FOUY01000030">
    <property type="protein sequence ID" value="SFO10266.1"/>
    <property type="molecule type" value="Genomic_DNA"/>
</dbReference>
<dbReference type="Gene3D" id="1.10.10.10">
    <property type="entry name" value="Winged helix-like DNA-binding domain superfamily/Winged helix DNA-binding domain"/>
    <property type="match status" value="1"/>
</dbReference>
<dbReference type="InterPro" id="IPR036390">
    <property type="entry name" value="WH_DNA-bd_sf"/>
</dbReference>
<dbReference type="SUPFAM" id="SSF46785">
    <property type="entry name" value="Winged helix' DNA-binding domain"/>
    <property type="match status" value="1"/>
</dbReference>
<name>A0A1I5EG56_PSUAM</name>
<evidence type="ECO:0000259" key="2">
    <source>
        <dbReference type="PROSITE" id="PS50995"/>
    </source>
</evidence>
<dbReference type="PRINTS" id="PR00598">
    <property type="entry name" value="HTHMARR"/>
</dbReference>
<dbReference type="PANTHER" id="PTHR33164">
    <property type="entry name" value="TRANSCRIPTIONAL REGULATOR, MARR FAMILY"/>
    <property type="match status" value="1"/>
</dbReference>
<gene>
    <name evidence="3" type="ORF">SAMN05216207_103074</name>
</gene>
<evidence type="ECO:0000313" key="4">
    <source>
        <dbReference type="Proteomes" id="UP000199614"/>
    </source>
</evidence>
<dbReference type="SMART" id="SM00347">
    <property type="entry name" value="HTH_MARR"/>
    <property type="match status" value="1"/>
</dbReference>